<sequence>MATIVDRPLSAFTMPDPPSVIPQRRQRDSVEVIDVDSFEDAAPRPSQKRRVELPLDVIELLDSDDEQSAAPAASGSGSSENNGVRRFSFRSPAVASGSGSGSGSTSAHASRRPGSSTGGVAGTSSQGRRRMFSPPPPVSFSGTIPPVPPLPARYSSYRSFTQALQQPHPAPDSSLSAPLFVRAAVFATPEPTPAAAAPELRPAPPARHNPPMGLGGALISSNNARLAAERLERQRRGERRAAGGRYAPAIASTLASGSGGSSSRARSPAPRSSFMRRLANLNPLRWGGNDTHTDIDLLALSRRRTGADGDERTRGDAQLALDLYLRDQDDVMRTQWAHPARGFARREIALLRGWAGGAPKDEEAYRAEWTHPGAPEAGYVWDFAPSESEIVVPKGKGKGKEVAIDVDAERENVCTLLVCAKCLDPLLMRADGITEGGEEEVRRRKVWGLRCGHMIDGKCYEALRKPEEEGKPDTLDAPAVAEPTGKGNGKGKAKAREVEDDDEDFDELFDEEEEEDLVPNPIRSRLRPRTLGMDPSAPAPAPSAFEITVPLPRARPRKTKRKGKGKGKGKGKMRKPVVEAKHEWTCPVAGCGRVHVSEKVDGVWGNGADRGAVALFV</sequence>
<feature type="region of interest" description="Disordered" evidence="1">
    <location>
        <begin position="467"/>
        <end position="576"/>
    </location>
</feature>
<name>A0AAD7DIB9_MYCRO</name>
<feature type="compositionally biased region" description="Acidic residues" evidence="1">
    <location>
        <begin position="498"/>
        <end position="517"/>
    </location>
</feature>
<organism evidence="2 3">
    <name type="scientific">Mycena rosella</name>
    <name type="common">Pink bonnet</name>
    <name type="synonym">Agaricus rosellus</name>
    <dbReference type="NCBI Taxonomy" id="1033263"/>
    <lineage>
        <taxon>Eukaryota</taxon>
        <taxon>Fungi</taxon>
        <taxon>Dikarya</taxon>
        <taxon>Basidiomycota</taxon>
        <taxon>Agaricomycotina</taxon>
        <taxon>Agaricomycetes</taxon>
        <taxon>Agaricomycetidae</taxon>
        <taxon>Agaricales</taxon>
        <taxon>Marasmiineae</taxon>
        <taxon>Mycenaceae</taxon>
        <taxon>Mycena</taxon>
    </lineage>
</organism>
<feature type="compositionally biased region" description="Low complexity" evidence="1">
    <location>
        <begin position="91"/>
        <end position="108"/>
    </location>
</feature>
<accession>A0AAD7DIB9</accession>
<feature type="region of interest" description="Disordered" evidence="1">
    <location>
        <begin position="1"/>
        <end position="29"/>
    </location>
</feature>
<dbReference type="Proteomes" id="UP001221757">
    <property type="component" value="Unassembled WGS sequence"/>
</dbReference>
<feature type="compositionally biased region" description="Low complexity" evidence="1">
    <location>
        <begin position="68"/>
        <end position="79"/>
    </location>
</feature>
<reference evidence="2" key="1">
    <citation type="submission" date="2023-03" db="EMBL/GenBank/DDBJ databases">
        <title>Massive genome expansion in bonnet fungi (Mycena s.s.) driven by repeated elements and novel gene families across ecological guilds.</title>
        <authorList>
            <consortium name="Lawrence Berkeley National Laboratory"/>
            <person name="Harder C.B."/>
            <person name="Miyauchi S."/>
            <person name="Viragh M."/>
            <person name="Kuo A."/>
            <person name="Thoen E."/>
            <person name="Andreopoulos B."/>
            <person name="Lu D."/>
            <person name="Skrede I."/>
            <person name="Drula E."/>
            <person name="Henrissat B."/>
            <person name="Morin E."/>
            <person name="Kohler A."/>
            <person name="Barry K."/>
            <person name="LaButti K."/>
            <person name="Morin E."/>
            <person name="Salamov A."/>
            <person name="Lipzen A."/>
            <person name="Mereny Z."/>
            <person name="Hegedus B."/>
            <person name="Baldrian P."/>
            <person name="Stursova M."/>
            <person name="Weitz H."/>
            <person name="Taylor A."/>
            <person name="Grigoriev I.V."/>
            <person name="Nagy L.G."/>
            <person name="Martin F."/>
            <person name="Kauserud H."/>
        </authorList>
    </citation>
    <scope>NUCLEOTIDE SEQUENCE</scope>
    <source>
        <strain evidence="2">CBHHK067</strain>
    </source>
</reference>
<dbReference type="EMBL" id="JARKIE010000054">
    <property type="protein sequence ID" value="KAJ7692078.1"/>
    <property type="molecule type" value="Genomic_DNA"/>
</dbReference>
<feature type="compositionally biased region" description="Basic residues" evidence="1">
    <location>
        <begin position="554"/>
        <end position="575"/>
    </location>
</feature>
<evidence type="ECO:0000313" key="2">
    <source>
        <dbReference type="EMBL" id="KAJ7692078.1"/>
    </source>
</evidence>
<dbReference type="PANTHER" id="PTHR48125:SF10">
    <property type="entry name" value="OS12G0136300 PROTEIN"/>
    <property type="match status" value="1"/>
</dbReference>
<evidence type="ECO:0000256" key="1">
    <source>
        <dbReference type="SAM" id="MobiDB-lite"/>
    </source>
</evidence>
<protein>
    <submittedName>
        <fullName evidence="2">Uncharacterized protein</fullName>
    </submittedName>
</protein>
<dbReference type="PANTHER" id="PTHR48125">
    <property type="entry name" value="LP07818P1"/>
    <property type="match status" value="1"/>
</dbReference>
<proteinExistence type="predicted"/>
<keyword evidence="3" id="KW-1185">Reference proteome</keyword>
<comment type="caution">
    <text evidence="2">The sequence shown here is derived from an EMBL/GenBank/DDBJ whole genome shotgun (WGS) entry which is preliminary data.</text>
</comment>
<gene>
    <name evidence="2" type="ORF">B0H17DRAFT_1330855</name>
</gene>
<feature type="compositionally biased region" description="Low complexity" evidence="1">
    <location>
        <begin position="261"/>
        <end position="273"/>
    </location>
</feature>
<dbReference type="AlphaFoldDB" id="A0AAD7DIB9"/>
<feature type="region of interest" description="Disordered" evidence="1">
    <location>
        <begin position="62"/>
        <end position="146"/>
    </location>
</feature>
<evidence type="ECO:0000313" key="3">
    <source>
        <dbReference type="Proteomes" id="UP001221757"/>
    </source>
</evidence>
<feature type="region of interest" description="Disordered" evidence="1">
    <location>
        <begin position="233"/>
        <end position="273"/>
    </location>
</feature>